<dbReference type="InterPro" id="IPR000209">
    <property type="entry name" value="Peptidase_S8/S53_dom"/>
</dbReference>
<evidence type="ECO:0000256" key="2">
    <source>
        <dbReference type="ARBA" id="ARBA00022670"/>
    </source>
</evidence>
<reference evidence="9 10" key="1">
    <citation type="submission" date="2023-11" db="EMBL/GenBank/DDBJ databases">
        <title>Dfirmibasis_genome.</title>
        <authorList>
            <person name="Edelbroek B."/>
            <person name="Kjellin J."/>
            <person name="Jerlstrom-Hultqvist J."/>
            <person name="Soderbom F."/>
        </authorList>
    </citation>
    <scope>NUCLEOTIDE SEQUENCE [LARGE SCALE GENOMIC DNA]</scope>
    <source>
        <strain evidence="9 10">TNS-C-14</strain>
    </source>
</reference>
<evidence type="ECO:0000259" key="8">
    <source>
        <dbReference type="Pfam" id="PF00082"/>
    </source>
</evidence>
<keyword evidence="3 5" id="KW-0378">Hydrolase</keyword>
<feature type="active site" description="Charge relay system" evidence="5">
    <location>
        <position position="329"/>
    </location>
</feature>
<evidence type="ECO:0000313" key="9">
    <source>
        <dbReference type="EMBL" id="KAK5582556.1"/>
    </source>
</evidence>
<dbReference type="Gene3D" id="3.40.50.200">
    <property type="entry name" value="Peptidase S8/S53 domain"/>
    <property type="match status" value="1"/>
</dbReference>
<keyword evidence="2 5" id="KW-0645">Protease</keyword>
<protein>
    <recommendedName>
        <fullName evidence="8">Peptidase S8/S53 domain-containing protein</fullName>
    </recommendedName>
</protein>
<accession>A0AAN7YWR8</accession>
<dbReference type="Proteomes" id="UP001344447">
    <property type="component" value="Unassembled WGS sequence"/>
</dbReference>
<comment type="similarity">
    <text evidence="1 5">Belongs to the peptidase S8 family.</text>
</comment>
<dbReference type="FunFam" id="3.40.50.200:FF:000030">
    <property type="entry name" value="Uncharacterized protein"/>
    <property type="match status" value="1"/>
</dbReference>
<evidence type="ECO:0000256" key="5">
    <source>
        <dbReference type="PROSITE-ProRule" id="PRU01240"/>
    </source>
</evidence>
<feature type="active site" description="Charge relay system" evidence="5">
    <location>
        <position position="368"/>
    </location>
</feature>
<name>A0AAN7YWR8_9MYCE</name>
<keyword evidence="6" id="KW-1133">Transmembrane helix</keyword>
<feature type="domain" description="Peptidase S8/S53" evidence="8">
    <location>
        <begin position="321"/>
        <end position="586"/>
    </location>
</feature>
<keyword evidence="7" id="KW-0732">Signal</keyword>
<evidence type="ECO:0000256" key="3">
    <source>
        <dbReference type="ARBA" id="ARBA00022801"/>
    </source>
</evidence>
<keyword evidence="10" id="KW-1185">Reference proteome</keyword>
<feature type="active site" description="Charge relay system" evidence="5">
    <location>
        <position position="540"/>
    </location>
</feature>
<dbReference type="GO" id="GO:0006508">
    <property type="term" value="P:proteolysis"/>
    <property type="evidence" value="ECO:0007669"/>
    <property type="project" value="UniProtKB-KW"/>
</dbReference>
<dbReference type="GO" id="GO:0004252">
    <property type="term" value="F:serine-type endopeptidase activity"/>
    <property type="evidence" value="ECO:0007669"/>
    <property type="project" value="UniProtKB-UniRule"/>
</dbReference>
<keyword evidence="6" id="KW-0472">Membrane</keyword>
<comment type="caution">
    <text evidence="9">The sequence shown here is derived from an EMBL/GenBank/DDBJ whole genome shotgun (WGS) entry which is preliminary data.</text>
</comment>
<keyword evidence="4 5" id="KW-0720">Serine protease</keyword>
<feature type="signal peptide" evidence="7">
    <location>
        <begin position="1"/>
        <end position="23"/>
    </location>
</feature>
<feature type="transmembrane region" description="Helical" evidence="6">
    <location>
        <begin position="733"/>
        <end position="755"/>
    </location>
</feature>
<dbReference type="PRINTS" id="PR00723">
    <property type="entry name" value="SUBTILISIN"/>
</dbReference>
<dbReference type="AlphaFoldDB" id="A0AAN7YWR8"/>
<feature type="chain" id="PRO_5042873968" description="Peptidase S8/S53 domain-containing protein" evidence="7">
    <location>
        <begin position="24"/>
        <end position="793"/>
    </location>
</feature>
<dbReference type="PANTHER" id="PTHR43806:SF61">
    <property type="entry name" value="PEPTIDASE S8_S53 DOMAIN-CONTAINING PROTEIN"/>
    <property type="match status" value="1"/>
</dbReference>
<dbReference type="SUPFAM" id="SSF52743">
    <property type="entry name" value="Subtilisin-like"/>
    <property type="match status" value="1"/>
</dbReference>
<evidence type="ECO:0000256" key="6">
    <source>
        <dbReference type="SAM" id="Phobius"/>
    </source>
</evidence>
<proteinExistence type="inferred from homology"/>
<evidence type="ECO:0000256" key="1">
    <source>
        <dbReference type="ARBA" id="ARBA00011073"/>
    </source>
</evidence>
<keyword evidence="6" id="KW-0812">Transmembrane</keyword>
<dbReference type="InterPro" id="IPR050131">
    <property type="entry name" value="Peptidase_S8_subtilisin-like"/>
</dbReference>
<evidence type="ECO:0000256" key="4">
    <source>
        <dbReference type="ARBA" id="ARBA00022825"/>
    </source>
</evidence>
<dbReference type="PANTHER" id="PTHR43806">
    <property type="entry name" value="PEPTIDASE S8"/>
    <property type="match status" value="1"/>
</dbReference>
<dbReference type="EMBL" id="JAVFKY010000001">
    <property type="protein sequence ID" value="KAK5582556.1"/>
    <property type="molecule type" value="Genomic_DNA"/>
</dbReference>
<organism evidence="9 10">
    <name type="scientific">Dictyostelium firmibasis</name>
    <dbReference type="NCBI Taxonomy" id="79012"/>
    <lineage>
        <taxon>Eukaryota</taxon>
        <taxon>Amoebozoa</taxon>
        <taxon>Evosea</taxon>
        <taxon>Eumycetozoa</taxon>
        <taxon>Dictyostelia</taxon>
        <taxon>Dictyosteliales</taxon>
        <taxon>Dictyosteliaceae</taxon>
        <taxon>Dictyostelium</taxon>
    </lineage>
</organism>
<sequence>MKIFIIFIVIVLSLNNLLLNVNGDEFNSKKITQSISNRILYSDENGRGSNIPKLWVFFNSKDININKGLNGKSTFIDKTNGDEITFDHVKSVSGINDQSLNRRLNILLNGNNNNNNNINNYNNNNELFLRNPNIAIQSKHQLLIDETDLPVCKKFIDQILSCSNENKIKIQLVQKSKWLNSISISIRPDCSNEAECNNSEKNINDIKTIINCIIDKPFVDRVDVVSKFKKETVKHDSDEDHSVASSFDHSQSNLNNDKFINSKLLKQENQLTNDYNSNTNTDINNINGDNNKFDRSFYGNTFNQVNQVGIDKLQALGYDGYGVTILMLDSGFYKSHEAFDHLKIVAEHNFIDGSDNTQGEMDDPQNSHGTATLSTIGAYMPGVMIGAAYNASFLLGKTEIVSVESIIEEDYWIAGIEWGEGLGAQIVSSSLGYTQWYNYYDLNASVAHITMMADFATTKGMVVVVSAGNSGNNGIGAPADGKNVIAVGAMVNETGINTSFSSIGPSADGRVKPDIMALGYKNFVASYHGRVNYTLMSGTSFACPLAASGVALLIQARPNWTNKQIYEAVLGSASNSFSPNSRVGFGTFNAYHAFQYKPTTESCFEIGCSGHGGCCNGKCTCSPDYYGEFCQYQKITCSNDCRYRRGKCQFDKFGLSVVCTSPNNSLYSHDDPRDSCSICSGANFDMCGVCGGSNQCLSYNVNKCIVGGNSPNQCKSIVLEENTNATSNKNIKLLVGLSVGSIASVLFIIFSVILIKKKKFNPLLGGRYRHSDQNEQQTILENDFSIDENELIN</sequence>
<dbReference type="InterPro" id="IPR015500">
    <property type="entry name" value="Peptidase_S8_subtilisin-rel"/>
</dbReference>
<evidence type="ECO:0000313" key="10">
    <source>
        <dbReference type="Proteomes" id="UP001344447"/>
    </source>
</evidence>
<dbReference type="Pfam" id="PF00082">
    <property type="entry name" value="Peptidase_S8"/>
    <property type="match status" value="1"/>
</dbReference>
<dbReference type="CDD" id="cd07493">
    <property type="entry name" value="Peptidases_S8_9"/>
    <property type="match status" value="1"/>
</dbReference>
<dbReference type="PROSITE" id="PS51892">
    <property type="entry name" value="SUBTILASE"/>
    <property type="match status" value="1"/>
</dbReference>
<dbReference type="InterPro" id="IPR036852">
    <property type="entry name" value="Peptidase_S8/S53_dom_sf"/>
</dbReference>
<evidence type="ECO:0000256" key="7">
    <source>
        <dbReference type="SAM" id="SignalP"/>
    </source>
</evidence>
<gene>
    <name evidence="9" type="ORF">RB653_004141</name>
</gene>